<reference evidence="1" key="1">
    <citation type="submission" date="2022-08" db="EMBL/GenBank/DDBJ databases">
        <authorList>
            <person name="Kim S.-J."/>
        </authorList>
    </citation>
    <scope>NUCLEOTIDE SEQUENCE</scope>
    <source>
        <strain evidence="1">KJ</strain>
    </source>
</reference>
<dbReference type="EMBL" id="JANSLM010000026">
    <property type="protein sequence ID" value="MDT8843529.1"/>
    <property type="molecule type" value="Genomic_DNA"/>
</dbReference>
<evidence type="ECO:0000313" key="2">
    <source>
        <dbReference type="Proteomes" id="UP001246473"/>
    </source>
</evidence>
<organism evidence="1 2">
    <name type="scientific">Paraburkholderia fungorum</name>
    <dbReference type="NCBI Taxonomy" id="134537"/>
    <lineage>
        <taxon>Bacteria</taxon>
        <taxon>Pseudomonadati</taxon>
        <taxon>Pseudomonadota</taxon>
        <taxon>Betaproteobacteria</taxon>
        <taxon>Burkholderiales</taxon>
        <taxon>Burkholderiaceae</taxon>
        <taxon>Paraburkholderia</taxon>
    </lineage>
</organism>
<name>A0AAP5QJQ5_9BURK</name>
<protein>
    <submittedName>
        <fullName evidence="1">Uncharacterized protein</fullName>
    </submittedName>
</protein>
<dbReference type="AlphaFoldDB" id="A0AAP5QJQ5"/>
<comment type="caution">
    <text evidence="1">The sequence shown here is derived from an EMBL/GenBank/DDBJ whole genome shotgun (WGS) entry which is preliminary data.</text>
</comment>
<dbReference type="Proteomes" id="UP001246473">
    <property type="component" value="Unassembled WGS sequence"/>
</dbReference>
<gene>
    <name evidence="1" type="ORF">ParKJ_39620</name>
</gene>
<dbReference type="RefSeq" id="WP_315697564.1">
    <property type="nucleotide sequence ID" value="NZ_JANSLM010000026.1"/>
</dbReference>
<sequence>MHEEVTATRKSLASQLMVGMMLLLASVGDAAGVSGIQGLPAVAAIQREPAMPAHAAPGVMPNATWVARSANGVYEYYVERERDDVKRIPVAVMVATMLMVWTVSGRSTEAQVATTGNTEVANAVAAANALCGEIPSAGYSGAAEVSGALDAGLPPILKRFQLLSGNVSGKAAVSGDAYKGAARKDLPAVLHDNLACRTDVARYILSARGAGQVPVGKATSISGASATARVGDIQQNQSVVVNGQAAHIPPFTITEEPFGFTPTYHVTPDVVSSPTTNADLAPVPKAVELIRELSRPLGDSSITYVGDSTINGHQQVGLKGLWGIDNRIQLPDRLFVTGAIWVPVQGEPVYVSLNRAIYNLTVDAPRTPDDGSPPRLVVHLVKQTGD</sequence>
<accession>A0AAP5QJQ5</accession>
<evidence type="ECO:0000313" key="1">
    <source>
        <dbReference type="EMBL" id="MDT8843529.1"/>
    </source>
</evidence>
<proteinExistence type="predicted"/>